<feature type="compositionally biased region" description="Basic residues" evidence="1">
    <location>
        <begin position="30"/>
        <end position="40"/>
    </location>
</feature>
<feature type="region of interest" description="Disordered" evidence="1">
    <location>
        <begin position="21"/>
        <end position="62"/>
    </location>
</feature>
<dbReference type="Proteomes" id="UP001446871">
    <property type="component" value="Unassembled WGS sequence"/>
</dbReference>
<comment type="caution">
    <text evidence="2">The sequence shown here is derived from an EMBL/GenBank/DDBJ whole genome shotgun (WGS) entry which is preliminary data.</text>
</comment>
<reference evidence="2 3" key="1">
    <citation type="submission" date="2023-01" db="EMBL/GenBank/DDBJ databases">
        <title>Analysis of 21 Apiospora genomes using comparative genomics revels a genus with tremendous synthesis potential of carbohydrate active enzymes and secondary metabolites.</title>
        <authorList>
            <person name="Sorensen T."/>
        </authorList>
    </citation>
    <scope>NUCLEOTIDE SEQUENCE [LARGE SCALE GENOMIC DNA]</scope>
    <source>
        <strain evidence="2 3">CBS 83171</strain>
    </source>
</reference>
<protein>
    <submittedName>
        <fullName evidence="2">Uncharacterized protein</fullName>
    </submittedName>
</protein>
<feature type="compositionally biased region" description="Polar residues" evidence="1">
    <location>
        <begin position="46"/>
        <end position="58"/>
    </location>
</feature>
<keyword evidence="3" id="KW-1185">Reference proteome</keyword>
<accession>A0ABR1WKI8</accession>
<evidence type="ECO:0000256" key="1">
    <source>
        <dbReference type="SAM" id="MobiDB-lite"/>
    </source>
</evidence>
<sequence>MLPWEQASSIANGEWQFLFPTQTREDTAATKKRKKEKRKGWAGWTGSRQLRGASSRSPSDARRGYEYQFARMLRTGAVGQDPAAAVPDQRGRWWSQLLLKTPNATTAVARNSNTINTGLGGGGPPATLKAYISPVCYLPALLLGKF</sequence>
<name>A0ABR1WKI8_9PEZI</name>
<evidence type="ECO:0000313" key="2">
    <source>
        <dbReference type="EMBL" id="KAK8084030.1"/>
    </source>
</evidence>
<gene>
    <name evidence="2" type="ORF">PG996_002811</name>
</gene>
<dbReference type="EMBL" id="JAQQWM010000001">
    <property type="protein sequence ID" value="KAK8084030.1"/>
    <property type="molecule type" value="Genomic_DNA"/>
</dbReference>
<proteinExistence type="predicted"/>
<organism evidence="2 3">
    <name type="scientific">Apiospora saccharicola</name>
    <dbReference type="NCBI Taxonomy" id="335842"/>
    <lineage>
        <taxon>Eukaryota</taxon>
        <taxon>Fungi</taxon>
        <taxon>Dikarya</taxon>
        <taxon>Ascomycota</taxon>
        <taxon>Pezizomycotina</taxon>
        <taxon>Sordariomycetes</taxon>
        <taxon>Xylariomycetidae</taxon>
        <taxon>Amphisphaeriales</taxon>
        <taxon>Apiosporaceae</taxon>
        <taxon>Apiospora</taxon>
    </lineage>
</organism>
<evidence type="ECO:0000313" key="3">
    <source>
        <dbReference type="Proteomes" id="UP001446871"/>
    </source>
</evidence>